<reference evidence="3" key="1">
    <citation type="submission" date="2022-11" db="UniProtKB">
        <authorList>
            <consortium name="WormBaseParasite"/>
        </authorList>
    </citation>
    <scope>IDENTIFICATION</scope>
</reference>
<dbReference type="Pfam" id="PF12762">
    <property type="entry name" value="DDE_Tnp_IS1595"/>
    <property type="match status" value="1"/>
</dbReference>
<dbReference type="InterPro" id="IPR053164">
    <property type="entry name" value="IS1016-like_transposase"/>
</dbReference>
<dbReference type="AlphaFoldDB" id="A0A914KWT3"/>
<dbReference type="InterPro" id="IPR024445">
    <property type="entry name" value="Tnp_ISXO2-like"/>
</dbReference>
<name>A0A914KWT3_MELIC</name>
<dbReference type="PANTHER" id="PTHR47163">
    <property type="entry name" value="DDE_TNP_IS1595 DOMAIN-CONTAINING PROTEIN"/>
    <property type="match status" value="1"/>
</dbReference>
<sequence>MDKATVVNWFNYCRMECTGFKGKIGGPGKIIEIDETCWIKQKHSRGKPKKGTQIWYFGCIERGEGGQAMVERVTDRKQRTLFKIIKKWIRPGTVIISDEWPAYLQMERRMPQYRHTYVDSSQKENRRWVFKGCKNGRRL</sequence>
<organism evidence="2 3">
    <name type="scientific">Meloidogyne incognita</name>
    <name type="common">Southern root-knot nematode worm</name>
    <name type="synonym">Oxyuris incognita</name>
    <dbReference type="NCBI Taxonomy" id="6306"/>
    <lineage>
        <taxon>Eukaryota</taxon>
        <taxon>Metazoa</taxon>
        <taxon>Ecdysozoa</taxon>
        <taxon>Nematoda</taxon>
        <taxon>Chromadorea</taxon>
        <taxon>Rhabditida</taxon>
        <taxon>Tylenchina</taxon>
        <taxon>Tylenchomorpha</taxon>
        <taxon>Tylenchoidea</taxon>
        <taxon>Meloidogynidae</taxon>
        <taxon>Meloidogyninae</taxon>
        <taxon>Meloidogyne</taxon>
        <taxon>Meloidogyne incognita group</taxon>
    </lineage>
</organism>
<dbReference type="PANTHER" id="PTHR47163:SF2">
    <property type="entry name" value="SI:DKEY-17M8.2"/>
    <property type="match status" value="1"/>
</dbReference>
<protein>
    <submittedName>
        <fullName evidence="3">ISXO2-like transposase domain-containing protein</fullName>
    </submittedName>
</protein>
<feature type="domain" description="ISXO2-like transposase" evidence="1">
    <location>
        <begin position="23"/>
        <end position="139"/>
    </location>
</feature>
<keyword evidence="2" id="KW-1185">Reference proteome</keyword>
<dbReference type="WBParaSite" id="Minc3s00120g05178">
    <property type="protein sequence ID" value="Minc3s00120g05178"/>
    <property type="gene ID" value="Minc3s00120g05178"/>
</dbReference>
<evidence type="ECO:0000259" key="1">
    <source>
        <dbReference type="SMART" id="SM01126"/>
    </source>
</evidence>
<dbReference type="Proteomes" id="UP000887563">
    <property type="component" value="Unplaced"/>
</dbReference>
<dbReference type="SMART" id="SM01126">
    <property type="entry name" value="DDE_Tnp_IS1595"/>
    <property type="match status" value="1"/>
</dbReference>
<evidence type="ECO:0000313" key="3">
    <source>
        <dbReference type="WBParaSite" id="Minc3s00120g05178"/>
    </source>
</evidence>
<evidence type="ECO:0000313" key="2">
    <source>
        <dbReference type="Proteomes" id="UP000887563"/>
    </source>
</evidence>
<proteinExistence type="predicted"/>
<accession>A0A914KWT3</accession>